<keyword evidence="2" id="KW-0732">Signal</keyword>
<gene>
    <name evidence="3" type="ORF">CHS0354_037849</name>
</gene>
<evidence type="ECO:0000313" key="4">
    <source>
        <dbReference type="Proteomes" id="UP001195483"/>
    </source>
</evidence>
<reference evidence="3" key="1">
    <citation type="journal article" date="2021" name="Genome Biol. Evol.">
        <title>A High-Quality Reference Genome for a Parasitic Bivalve with Doubly Uniparental Inheritance (Bivalvia: Unionida).</title>
        <authorList>
            <person name="Smith C.H."/>
        </authorList>
    </citation>
    <scope>NUCLEOTIDE SEQUENCE</scope>
    <source>
        <strain evidence="3">CHS0354</strain>
    </source>
</reference>
<keyword evidence="1" id="KW-0472">Membrane</keyword>
<feature type="signal peptide" evidence="2">
    <location>
        <begin position="1"/>
        <end position="37"/>
    </location>
</feature>
<reference evidence="3" key="3">
    <citation type="submission" date="2023-05" db="EMBL/GenBank/DDBJ databases">
        <authorList>
            <person name="Smith C.H."/>
        </authorList>
    </citation>
    <scope>NUCLEOTIDE SEQUENCE</scope>
    <source>
        <strain evidence="3">CHS0354</strain>
        <tissue evidence="3">Mantle</tissue>
    </source>
</reference>
<evidence type="ECO:0000256" key="1">
    <source>
        <dbReference type="SAM" id="Phobius"/>
    </source>
</evidence>
<dbReference type="EMBL" id="JAEAOA010002212">
    <property type="protein sequence ID" value="KAK3592714.1"/>
    <property type="molecule type" value="Genomic_DNA"/>
</dbReference>
<dbReference type="AlphaFoldDB" id="A0AAE0SJ88"/>
<evidence type="ECO:0000256" key="2">
    <source>
        <dbReference type="SAM" id="SignalP"/>
    </source>
</evidence>
<evidence type="ECO:0000313" key="3">
    <source>
        <dbReference type="EMBL" id="KAK3592714.1"/>
    </source>
</evidence>
<comment type="caution">
    <text evidence="3">The sequence shown here is derived from an EMBL/GenBank/DDBJ whole genome shotgun (WGS) entry which is preliminary data.</text>
</comment>
<dbReference type="Proteomes" id="UP001195483">
    <property type="component" value="Unassembled WGS sequence"/>
</dbReference>
<sequence length="322" mass="36617">MRATKTGTKIHTSAMAIQKMWILTLCLLSVALVTVKKENETLLDTFFDGVPAKEQEKRLLIKYNNSTKEIALLFNNISRNDEGLYHVSTSMYQSERDDSKEMENKWNFQLNVLDSGEIKQGYVGGNILITELIEESIFSPRLYHNYQLIAVLRGSSCDVSTNSPFYGRVRCSKNKDNNKIRIEINDVIENETGLYKLETEGSTTQRWFLNITAKDFTRANMLDITTTPESSDRISLDQPSNVPLTTTVISSSPVNSGNLFTEGEIFRSLTITTVAVVTILFFFACLIWIQRRNTNSIKAGINNIIHIICAHLYMEHITYDKL</sequence>
<accession>A0AAE0SJ88</accession>
<reference evidence="3" key="2">
    <citation type="journal article" date="2021" name="Genome Biol. Evol.">
        <title>Developing a high-quality reference genome for a parasitic bivalve with doubly uniparental inheritance (Bivalvia: Unionida).</title>
        <authorList>
            <person name="Smith C.H."/>
        </authorList>
    </citation>
    <scope>NUCLEOTIDE SEQUENCE</scope>
    <source>
        <strain evidence="3">CHS0354</strain>
        <tissue evidence="3">Mantle</tissue>
    </source>
</reference>
<name>A0AAE0SJ88_9BIVA</name>
<protein>
    <submittedName>
        <fullName evidence="3">Uncharacterized protein</fullName>
    </submittedName>
</protein>
<proteinExistence type="predicted"/>
<keyword evidence="1" id="KW-1133">Transmembrane helix</keyword>
<feature type="transmembrane region" description="Helical" evidence="1">
    <location>
        <begin position="265"/>
        <end position="289"/>
    </location>
</feature>
<feature type="chain" id="PRO_5042122103" evidence="2">
    <location>
        <begin position="38"/>
        <end position="322"/>
    </location>
</feature>
<organism evidence="3 4">
    <name type="scientific">Potamilus streckersoni</name>
    <dbReference type="NCBI Taxonomy" id="2493646"/>
    <lineage>
        <taxon>Eukaryota</taxon>
        <taxon>Metazoa</taxon>
        <taxon>Spiralia</taxon>
        <taxon>Lophotrochozoa</taxon>
        <taxon>Mollusca</taxon>
        <taxon>Bivalvia</taxon>
        <taxon>Autobranchia</taxon>
        <taxon>Heteroconchia</taxon>
        <taxon>Palaeoheterodonta</taxon>
        <taxon>Unionida</taxon>
        <taxon>Unionoidea</taxon>
        <taxon>Unionidae</taxon>
        <taxon>Ambleminae</taxon>
        <taxon>Lampsilini</taxon>
        <taxon>Potamilus</taxon>
    </lineage>
</organism>
<keyword evidence="1" id="KW-0812">Transmembrane</keyword>
<keyword evidence="4" id="KW-1185">Reference proteome</keyword>